<proteinExistence type="predicted"/>
<sequence length="141" mass="16048">MGLGSPKKVNYHKAIAKIPRSISSVIVAAATFQEALPAAVCCLRKRPFDSFVQSDAFNCPVLSLQTIWTRDGIGYKMQMHYSSHYLNNAKVIIYEVQMQCSSYYLNNSKVKAIIDEVQMQYNFHYLDNSKVKAIIDEVQMQ</sequence>
<gene>
    <name evidence="1" type="ORF">AVEN_201768_1</name>
</gene>
<keyword evidence="2" id="KW-1185">Reference proteome</keyword>
<organism evidence="1 2">
    <name type="scientific">Araneus ventricosus</name>
    <name type="common">Orbweaver spider</name>
    <name type="synonym">Epeira ventricosa</name>
    <dbReference type="NCBI Taxonomy" id="182803"/>
    <lineage>
        <taxon>Eukaryota</taxon>
        <taxon>Metazoa</taxon>
        <taxon>Ecdysozoa</taxon>
        <taxon>Arthropoda</taxon>
        <taxon>Chelicerata</taxon>
        <taxon>Arachnida</taxon>
        <taxon>Araneae</taxon>
        <taxon>Araneomorphae</taxon>
        <taxon>Entelegynae</taxon>
        <taxon>Araneoidea</taxon>
        <taxon>Araneidae</taxon>
        <taxon>Araneus</taxon>
    </lineage>
</organism>
<accession>A0A4Y2J0F5</accession>
<evidence type="ECO:0000313" key="2">
    <source>
        <dbReference type="Proteomes" id="UP000499080"/>
    </source>
</evidence>
<name>A0A4Y2J0F5_ARAVE</name>
<protein>
    <submittedName>
        <fullName evidence="1">Uncharacterized protein</fullName>
    </submittedName>
</protein>
<comment type="caution">
    <text evidence="1">The sequence shown here is derived from an EMBL/GenBank/DDBJ whole genome shotgun (WGS) entry which is preliminary data.</text>
</comment>
<dbReference type="AlphaFoldDB" id="A0A4Y2J0F5"/>
<evidence type="ECO:0000313" key="1">
    <source>
        <dbReference type="EMBL" id="GBM83414.1"/>
    </source>
</evidence>
<dbReference type="EMBL" id="BGPR01003077">
    <property type="protein sequence ID" value="GBM83414.1"/>
    <property type="molecule type" value="Genomic_DNA"/>
</dbReference>
<dbReference type="Proteomes" id="UP000499080">
    <property type="component" value="Unassembled WGS sequence"/>
</dbReference>
<reference evidence="1 2" key="1">
    <citation type="journal article" date="2019" name="Sci. Rep.">
        <title>Orb-weaving spider Araneus ventricosus genome elucidates the spidroin gene catalogue.</title>
        <authorList>
            <person name="Kono N."/>
            <person name="Nakamura H."/>
            <person name="Ohtoshi R."/>
            <person name="Moran D.A.P."/>
            <person name="Shinohara A."/>
            <person name="Yoshida Y."/>
            <person name="Fujiwara M."/>
            <person name="Mori M."/>
            <person name="Tomita M."/>
            <person name="Arakawa K."/>
        </authorList>
    </citation>
    <scope>NUCLEOTIDE SEQUENCE [LARGE SCALE GENOMIC DNA]</scope>
</reference>